<proteinExistence type="predicted"/>
<accession>A0A915JXY4</accession>
<dbReference type="AlphaFoldDB" id="A0A915JXY4"/>
<name>A0A915JXY4_ROMCU</name>
<dbReference type="WBParaSite" id="nRc.2.0.1.t31316-RA">
    <property type="protein sequence ID" value="nRc.2.0.1.t31316-RA"/>
    <property type="gene ID" value="nRc.2.0.1.g31316"/>
</dbReference>
<reference evidence="3" key="1">
    <citation type="submission" date="2022-11" db="UniProtKB">
        <authorList>
            <consortium name="WormBaseParasite"/>
        </authorList>
    </citation>
    <scope>IDENTIFICATION</scope>
</reference>
<evidence type="ECO:0000256" key="1">
    <source>
        <dbReference type="SAM" id="MobiDB-lite"/>
    </source>
</evidence>
<evidence type="ECO:0000313" key="3">
    <source>
        <dbReference type="WBParaSite" id="nRc.2.0.1.t31316-RA"/>
    </source>
</evidence>
<feature type="region of interest" description="Disordered" evidence="1">
    <location>
        <begin position="100"/>
        <end position="123"/>
    </location>
</feature>
<dbReference type="Proteomes" id="UP000887565">
    <property type="component" value="Unplaced"/>
</dbReference>
<keyword evidence="2" id="KW-1185">Reference proteome</keyword>
<organism evidence="2 3">
    <name type="scientific">Romanomermis culicivorax</name>
    <name type="common">Nematode worm</name>
    <dbReference type="NCBI Taxonomy" id="13658"/>
    <lineage>
        <taxon>Eukaryota</taxon>
        <taxon>Metazoa</taxon>
        <taxon>Ecdysozoa</taxon>
        <taxon>Nematoda</taxon>
        <taxon>Enoplea</taxon>
        <taxon>Dorylaimia</taxon>
        <taxon>Mermithida</taxon>
        <taxon>Mermithoidea</taxon>
        <taxon>Mermithidae</taxon>
        <taxon>Romanomermis</taxon>
    </lineage>
</organism>
<evidence type="ECO:0000313" key="2">
    <source>
        <dbReference type="Proteomes" id="UP000887565"/>
    </source>
</evidence>
<sequence>MINKARFILLLAEHARSWARRCSASTAEQAVRRACSASRYLLGEQHMLQNSSKYAFVVILNINIAPDVNLIFVRSAAATLNFDVILNVHIVDVTVSWRPARPGSARSNGRTTRAPRSSRRSRTTASCGSWAVAVTVTATTLRLGKNVAKDEYRVQRIYCMADIGAMQLIELEAEIDFDLADDSSPTSSGSSTALTA</sequence>
<protein>
    <submittedName>
        <fullName evidence="3">Uncharacterized protein</fullName>
    </submittedName>
</protein>